<evidence type="ECO:0000256" key="14">
    <source>
        <dbReference type="PROSITE-ProRule" id="PRU10052"/>
    </source>
</evidence>
<name>A0A9E7ECS8_9LILI</name>
<evidence type="ECO:0000313" key="18">
    <source>
        <dbReference type="Proteomes" id="UP001055439"/>
    </source>
</evidence>
<proteinExistence type="inferred from homology"/>
<dbReference type="SMART" id="SM00710">
    <property type="entry name" value="PbH1"/>
    <property type="match status" value="5"/>
</dbReference>
<comment type="similarity">
    <text evidence="2 15">Belongs to the glycosyl hydrolase 28 family.</text>
</comment>
<evidence type="ECO:0000256" key="8">
    <source>
        <dbReference type="ARBA" id="ARBA00038933"/>
    </source>
</evidence>
<dbReference type="EC" id="3.2.1.67" evidence="8"/>
<evidence type="ECO:0000256" key="4">
    <source>
        <dbReference type="ARBA" id="ARBA00022525"/>
    </source>
</evidence>
<keyword evidence="18" id="KW-1185">Reference proteome</keyword>
<keyword evidence="7" id="KW-0961">Cell wall biogenesis/degradation</keyword>
<dbReference type="GO" id="GO:0004650">
    <property type="term" value="F:polygalacturonase activity"/>
    <property type="evidence" value="ECO:0007669"/>
    <property type="project" value="InterPro"/>
</dbReference>
<dbReference type="InterPro" id="IPR006626">
    <property type="entry name" value="PbH1"/>
</dbReference>
<evidence type="ECO:0000256" key="12">
    <source>
        <dbReference type="ARBA" id="ARBA00068298"/>
    </source>
</evidence>
<evidence type="ECO:0000256" key="2">
    <source>
        <dbReference type="ARBA" id="ARBA00008834"/>
    </source>
</evidence>
<dbReference type="PROSITE" id="PS00502">
    <property type="entry name" value="POLYGALACTURONASE"/>
    <property type="match status" value="1"/>
</dbReference>
<dbReference type="GO" id="GO:0047911">
    <property type="term" value="F:galacturan 1,4-alpha-galacturonidase activity"/>
    <property type="evidence" value="ECO:0007669"/>
    <property type="project" value="UniProtKB-EC"/>
</dbReference>
<comment type="catalytic activity">
    <reaction evidence="10">
        <text>[(1-&gt;4)-alpha-D-galacturonosyl](n) + H2O = alpha-D-galacturonate + [(1-&gt;4)-alpha-D-galacturonosyl](n-1)</text>
        <dbReference type="Rhea" id="RHEA:14117"/>
        <dbReference type="Rhea" id="RHEA-COMP:14570"/>
        <dbReference type="Rhea" id="RHEA-COMP:14572"/>
        <dbReference type="ChEBI" id="CHEBI:15377"/>
        <dbReference type="ChEBI" id="CHEBI:58658"/>
        <dbReference type="ChEBI" id="CHEBI:140523"/>
        <dbReference type="EC" id="3.2.1.67"/>
    </reaction>
</comment>
<evidence type="ECO:0000256" key="15">
    <source>
        <dbReference type="RuleBase" id="RU361169"/>
    </source>
</evidence>
<dbReference type="Gene3D" id="2.160.20.10">
    <property type="entry name" value="Single-stranded right-handed beta-helix, Pectin lyase-like"/>
    <property type="match status" value="1"/>
</dbReference>
<dbReference type="PANTHER" id="PTHR31375">
    <property type="match status" value="1"/>
</dbReference>
<evidence type="ECO:0000256" key="10">
    <source>
        <dbReference type="ARBA" id="ARBA00048766"/>
    </source>
</evidence>
<feature type="signal peptide" evidence="16">
    <location>
        <begin position="1"/>
        <end position="20"/>
    </location>
</feature>
<evidence type="ECO:0000256" key="5">
    <source>
        <dbReference type="ARBA" id="ARBA00022801"/>
    </source>
</evidence>
<feature type="active site" evidence="14">
    <location>
        <position position="244"/>
    </location>
</feature>
<dbReference type="GO" id="GO:0071555">
    <property type="term" value="P:cell wall organization"/>
    <property type="evidence" value="ECO:0007669"/>
    <property type="project" value="UniProtKB-KW"/>
</dbReference>
<dbReference type="SUPFAM" id="SSF51126">
    <property type="entry name" value="Pectin lyase-like"/>
    <property type="match status" value="1"/>
</dbReference>
<evidence type="ECO:0000256" key="11">
    <source>
        <dbReference type="ARBA" id="ARBA00057651"/>
    </source>
</evidence>
<dbReference type="Pfam" id="PF00295">
    <property type="entry name" value="Glyco_hydro_28"/>
    <property type="match status" value="1"/>
</dbReference>
<dbReference type="InterPro" id="IPR012334">
    <property type="entry name" value="Pectin_lyas_fold"/>
</dbReference>
<evidence type="ECO:0000313" key="17">
    <source>
        <dbReference type="EMBL" id="URD74734.1"/>
    </source>
</evidence>
<dbReference type="EMBL" id="CP097502">
    <property type="protein sequence ID" value="URD74734.1"/>
    <property type="molecule type" value="Genomic_DNA"/>
</dbReference>
<keyword evidence="6 15" id="KW-0326">Glycosidase</keyword>
<evidence type="ECO:0000256" key="6">
    <source>
        <dbReference type="ARBA" id="ARBA00023295"/>
    </source>
</evidence>
<dbReference type="FunFam" id="2.160.20.10:FF:000004">
    <property type="entry name" value="Pectin lyase-like superfamily protein"/>
    <property type="match status" value="1"/>
</dbReference>
<dbReference type="InterPro" id="IPR011050">
    <property type="entry name" value="Pectin_lyase_fold/virulence"/>
</dbReference>
<reference evidence="17" key="1">
    <citation type="submission" date="2022-05" db="EMBL/GenBank/DDBJ databases">
        <title>The Musa troglodytarum L. genome provides insights into the mechanism of non-climacteric behaviour and enrichment of carotenoids.</title>
        <authorList>
            <person name="Wang J."/>
        </authorList>
    </citation>
    <scope>NUCLEOTIDE SEQUENCE</scope>
    <source>
        <tissue evidence="17">Leaf</tissue>
    </source>
</reference>
<evidence type="ECO:0000256" key="7">
    <source>
        <dbReference type="ARBA" id="ARBA00023316"/>
    </source>
</evidence>
<protein>
    <recommendedName>
        <fullName evidence="12">Exopolygalacturonase</fullName>
        <ecNumber evidence="8">3.2.1.67</ecNumber>
    </recommendedName>
    <alternativeName>
        <fullName evidence="9">Galacturan 1,4-alpha-galacturonidase</fullName>
    </alternativeName>
    <alternativeName>
        <fullName evidence="13">Pectinase</fullName>
    </alternativeName>
</protein>
<organism evidence="17 18">
    <name type="scientific">Musa troglodytarum</name>
    <name type="common">fe'i banana</name>
    <dbReference type="NCBI Taxonomy" id="320322"/>
    <lineage>
        <taxon>Eukaryota</taxon>
        <taxon>Viridiplantae</taxon>
        <taxon>Streptophyta</taxon>
        <taxon>Embryophyta</taxon>
        <taxon>Tracheophyta</taxon>
        <taxon>Spermatophyta</taxon>
        <taxon>Magnoliopsida</taxon>
        <taxon>Liliopsida</taxon>
        <taxon>Zingiberales</taxon>
        <taxon>Musaceae</taxon>
        <taxon>Musa</taxon>
    </lineage>
</organism>
<evidence type="ECO:0000256" key="13">
    <source>
        <dbReference type="ARBA" id="ARBA00083621"/>
    </source>
</evidence>
<sequence length="421" mass="45103">MKLVLLCLCIICHGMATVDGARAKVSGGKPRSSGTFNVKEYGARGNGRSDDTKAFLAAWNAACQSSGEVKILIPGGTYFLNPIEFNGPCRDGTLRATTDLRKYGNGKGWVEFRHVDGLTVTGGGTFDGQGAVSWPFNKCPKDKNCKVLPTSVKFVNTKDTVVRGITSLNSKFFHMALLGCHNFKGSGITISAPGTSPNTDGIHLEGSTGVTISSSRVATGDDCISIGQGNTLVTISGITCGPGHGISVGSLGRYKDEEDVKNVIVKDSTFTGTMNGVRIKTWANSPATTRVHNMTFDNLVMKNVDNPIVIDQTYCPYAKCDNSRASRVKLSDIHFKNIQGTTKRPEAVTLKCSKGTPCQKLSLHNINLKNIGSGGTFSTCLNAKAEYSGQIFPPPCQLAKIFLCPLHYCDAWVAKINEQDK</sequence>
<evidence type="ECO:0000256" key="3">
    <source>
        <dbReference type="ARBA" id="ARBA00022512"/>
    </source>
</evidence>
<keyword evidence="5 15" id="KW-0378">Hydrolase</keyword>
<evidence type="ECO:0000256" key="9">
    <source>
        <dbReference type="ARBA" id="ARBA00043142"/>
    </source>
</evidence>
<gene>
    <name evidence="17" type="ORF">MUK42_09121</name>
</gene>
<dbReference type="AlphaFoldDB" id="A0A9E7ECS8"/>
<dbReference type="InterPro" id="IPR000743">
    <property type="entry name" value="Glyco_hydro_28"/>
</dbReference>
<dbReference type="GO" id="GO:0005975">
    <property type="term" value="P:carbohydrate metabolic process"/>
    <property type="evidence" value="ECO:0007669"/>
    <property type="project" value="InterPro"/>
</dbReference>
<comment type="subcellular location">
    <subcellularLocation>
        <location evidence="1">Secreted</location>
        <location evidence="1">Cell wall</location>
    </subcellularLocation>
</comment>
<evidence type="ECO:0000256" key="16">
    <source>
        <dbReference type="SAM" id="SignalP"/>
    </source>
</evidence>
<dbReference type="Proteomes" id="UP001055439">
    <property type="component" value="Chromosome 1"/>
</dbReference>
<evidence type="ECO:0000256" key="1">
    <source>
        <dbReference type="ARBA" id="ARBA00004191"/>
    </source>
</evidence>
<dbReference type="OrthoDB" id="187139at2759"/>
<keyword evidence="4" id="KW-0964">Secreted</keyword>
<accession>A0A9E7ECS8</accession>
<comment type="function">
    <text evidence="11">May function in depolymerizing pectin during pollen development, germination, and tube growth. Acts as an exo-polygalacturonase.</text>
</comment>
<keyword evidence="16" id="KW-0732">Signal</keyword>
<feature type="chain" id="PRO_5038760767" description="Exopolygalacturonase" evidence="16">
    <location>
        <begin position="21"/>
        <end position="421"/>
    </location>
</feature>
<keyword evidence="3" id="KW-0134">Cell wall</keyword>